<evidence type="ECO:0000256" key="12">
    <source>
        <dbReference type="ARBA" id="ARBA00041185"/>
    </source>
</evidence>
<keyword evidence="2" id="KW-0328">Glycosyltransferase</keyword>
<dbReference type="Proteomes" id="UP000478417">
    <property type="component" value="Unassembled WGS sequence"/>
</dbReference>
<evidence type="ECO:0000256" key="6">
    <source>
        <dbReference type="ARBA" id="ARBA00022984"/>
    </source>
</evidence>
<gene>
    <name evidence="17" type="ORF">G0Q06_12580</name>
</gene>
<feature type="transmembrane region" description="Helical" evidence="16">
    <location>
        <begin position="53"/>
        <end position="75"/>
    </location>
</feature>
<dbReference type="PANTHER" id="PTHR30474">
    <property type="entry name" value="CELL CYCLE PROTEIN"/>
    <property type="match status" value="1"/>
</dbReference>
<dbReference type="GO" id="GO:0009252">
    <property type="term" value="P:peptidoglycan biosynthetic process"/>
    <property type="evidence" value="ECO:0007669"/>
    <property type="project" value="UniProtKB-KW"/>
</dbReference>
<feature type="transmembrane region" description="Helical" evidence="16">
    <location>
        <begin position="124"/>
        <end position="141"/>
    </location>
</feature>
<evidence type="ECO:0000256" key="3">
    <source>
        <dbReference type="ARBA" id="ARBA00022679"/>
    </source>
</evidence>
<evidence type="ECO:0000256" key="9">
    <source>
        <dbReference type="ARBA" id="ARBA00032370"/>
    </source>
</evidence>
<evidence type="ECO:0000313" key="18">
    <source>
        <dbReference type="Proteomes" id="UP000478417"/>
    </source>
</evidence>
<evidence type="ECO:0000256" key="11">
    <source>
        <dbReference type="ARBA" id="ARBA00038053"/>
    </source>
</evidence>
<feature type="transmembrane region" description="Helical" evidence="16">
    <location>
        <begin position="312"/>
        <end position="334"/>
    </location>
</feature>
<keyword evidence="8 16" id="KW-0472">Membrane</keyword>
<evidence type="ECO:0000256" key="1">
    <source>
        <dbReference type="ARBA" id="ARBA00004141"/>
    </source>
</evidence>
<evidence type="ECO:0000256" key="2">
    <source>
        <dbReference type="ARBA" id="ARBA00022676"/>
    </source>
</evidence>
<keyword evidence="7 16" id="KW-1133">Transmembrane helix</keyword>
<evidence type="ECO:0000256" key="16">
    <source>
        <dbReference type="SAM" id="Phobius"/>
    </source>
</evidence>
<dbReference type="GO" id="GO:0008360">
    <property type="term" value="P:regulation of cell shape"/>
    <property type="evidence" value="ECO:0007669"/>
    <property type="project" value="UniProtKB-KW"/>
</dbReference>
<proteinExistence type="inferred from homology"/>
<keyword evidence="3" id="KW-0808">Transferase</keyword>
<sequence length="383" mass="42083">MQVAESQRLWSYTVGRRLPVVFLGLSVLFLNGLGLLVLLSIGRADSSGLGGYFFRQCLWMGIAMTAFASALVFDYEKWRRGAWWVAAGSVLLLVLVLVPGIGMKINGARRWIDIGPMNMQVSDVAKIGYILCLAQYFSLIQRERNTLLKGFLVPLAIIGAFFALILAQPDFGTAFLFAVVGGALLFLAGVSLKYLIPTSILGGGLFAFAISQDPVRLGRILSFMDVEGNRSEGAYQLWQGIIGFGVGGVNGVGLGNGRQQFAFLPEAHTDFIFPIIGEELGLIFTLSVVLAFSIFFMVTWHQLQKSPNLYQFLLVCGSLLFITLQAMINMGVSTGCLPTKGMSLPFISYGGSNLVVTYFLFGIICRSIWRWNDPPRIEPREIR</sequence>
<evidence type="ECO:0000256" key="13">
    <source>
        <dbReference type="ARBA" id="ARBA00041418"/>
    </source>
</evidence>
<evidence type="ECO:0000256" key="8">
    <source>
        <dbReference type="ARBA" id="ARBA00023136"/>
    </source>
</evidence>
<feature type="transmembrane region" description="Helical" evidence="16">
    <location>
        <begin position="174"/>
        <end position="196"/>
    </location>
</feature>
<dbReference type="GO" id="GO:0008955">
    <property type="term" value="F:peptidoglycan glycosyltransferase activity"/>
    <property type="evidence" value="ECO:0007669"/>
    <property type="project" value="UniProtKB-EC"/>
</dbReference>
<dbReference type="Pfam" id="PF01098">
    <property type="entry name" value="FTSW_RODA_SPOVE"/>
    <property type="match status" value="1"/>
</dbReference>
<feature type="transmembrane region" description="Helical" evidence="16">
    <location>
        <begin position="346"/>
        <end position="369"/>
    </location>
</feature>
<dbReference type="RefSeq" id="WP_163966642.1">
    <property type="nucleotide sequence ID" value="NZ_JAAGNX010000003.1"/>
</dbReference>
<evidence type="ECO:0000256" key="4">
    <source>
        <dbReference type="ARBA" id="ARBA00022692"/>
    </source>
</evidence>
<dbReference type="PANTHER" id="PTHR30474:SF2">
    <property type="entry name" value="PEPTIDOGLYCAN GLYCOSYLTRANSFERASE FTSW-RELATED"/>
    <property type="match status" value="1"/>
</dbReference>
<feature type="transmembrane region" description="Helical" evidence="16">
    <location>
        <begin position="280"/>
        <end position="300"/>
    </location>
</feature>
<evidence type="ECO:0000256" key="14">
    <source>
        <dbReference type="ARBA" id="ARBA00044770"/>
    </source>
</evidence>
<dbReference type="GO" id="GO:0015648">
    <property type="term" value="F:lipid-linked peptidoglycan transporter activity"/>
    <property type="evidence" value="ECO:0007669"/>
    <property type="project" value="TreeGrafter"/>
</dbReference>
<feature type="transmembrane region" description="Helical" evidence="16">
    <location>
        <begin position="20"/>
        <end position="41"/>
    </location>
</feature>
<feature type="transmembrane region" description="Helical" evidence="16">
    <location>
        <begin position="147"/>
        <end position="167"/>
    </location>
</feature>
<dbReference type="AlphaFoldDB" id="A0A6B2M3G2"/>
<dbReference type="GO" id="GO:0051301">
    <property type="term" value="P:cell division"/>
    <property type="evidence" value="ECO:0007669"/>
    <property type="project" value="InterPro"/>
</dbReference>
<dbReference type="InterPro" id="IPR001182">
    <property type="entry name" value="FtsW/RodA"/>
</dbReference>
<keyword evidence="6" id="KW-0573">Peptidoglycan synthesis</keyword>
<evidence type="ECO:0000256" key="10">
    <source>
        <dbReference type="ARBA" id="ARBA00033270"/>
    </source>
</evidence>
<feature type="transmembrane region" description="Helical" evidence="16">
    <location>
        <begin position="81"/>
        <end position="103"/>
    </location>
</feature>
<organism evidence="17 18">
    <name type="scientific">Oceanipulchritudo coccoides</name>
    <dbReference type="NCBI Taxonomy" id="2706888"/>
    <lineage>
        <taxon>Bacteria</taxon>
        <taxon>Pseudomonadati</taxon>
        <taxon>Verrucomicrobiota</taxon>
        <taxon>Opitutia</taxon>
        <taxon>Puniceicoccales</taxon>
        <taxon>Oceanipulchritudinaceae</taxon>
        <taxon>Oceanipulchritudo</taxon>
    </lineage>
</organism>
<dbReference type="GO" id="GO:0032153">
    <property type="term" value="C:cell division site"/>
    <property type="evidence" value="ECO:0007669"/>
    <property type="project" value="TreeGrafter"/>
</dbReference>
<keyword evidence="5" id="KW-0133">Cell shape</keyword>
<accession>A0A6B2M3G2</accession>
<evidence type="ECO:0000256" key="5">
    <source>
        <dbReference type="ARBA" id="ARBA00022960"/>
    </source>
</evidence>
<evidence type="ECO:0000256" key="7">
    <source>
        <dbReference type="ARBA" id="ARBA00022989"/>
    </source>
</evidence>
<name>A0A6B2M3G2_9BACT</name>
<keyword evidence="4 16" id="KW-0812">Transmembrane</keyword>
<comment type="catalytic activity">
    <reaction evidence="15">
        <text>[GlcNAc-(1-&gt;4)-Mur2Ac(oyl-L-Ala-gamma-D-Glu-L-Lys-D-Ala-D-Ala)](n)-di-trans,octa-cis-undecaprenyl diphosphate + beta-D-GlcNAc-(1-&gt;4)-Mur2Ac(oyl-L-Ala-gamma-D-Glu-L-Lys-D-Ala-D-Ala)-di-trans,octa-cis-undecaprenyl diphosphate = [GlcNAc-(1-&gt;4)-Mur2Ac(oyl-L-Ala-gamma-D-Glu-L-Lys-D-Ala-D-Ala)](n+1)-di-trans,octa-cis-undecaprenyl diphosphate + di-trans,octa-cis-undecaprenyl diphosphate + H(+)</text>
        <dbReference type="Rhea" id="RHEA:23708"/>
        <dbReference type="Rhea" id="RHEA-COMP:9602"/>
        <dbReference type="Rhea" id="RHEA-COMP:9603"/>
        <dbReference type="ChEBI" id="CHEBI:15378"/>
        <dbReference type="ChEBI" id="CHEBI:58405"/>
        <dbReference type="ChEBI" id="CHEBI:60033"/>
        <dbReference type="ChEBI" id="CHEBI:78435"/>
        <dbReference type="EC" id="2.4.99.28"/>
    </reaction>
</comment>
<comment type="caution">
    <text evidence="17">The sequence shown here is derived from an EMBL/GenBank/DDBJ whole genome shotgun (WGS) entry which is preliminary data.</text>
</comment>
<dbReference type="EMBL" id="JAAGNX010000003">
    <property type="protein sequence ID" value="NDV63293.1"/>
    <property type="molecule type" value="Genomic_DNA"/>
</dbReference>
<dbReference type="GO" id="GO:0005886">
    <property type="term" value="C:plasma membrane"/>
    <property type="evidence" value="ECO:0007669"/>
    <property type="project" value="TreeGrafter"/>
</dbReference>
<evidence type="ECO:0000256" key="15">
    <source>
        <dbReference type="ARBA" id="ARBA00049902"/>
    </source>
</evidence>
<comment type="subcellular location">
    <subcellularLocation>
        <location evidence="1">Membrane</location>
        <topology evidence="1">Multi-pass membrane protein</topology>
    </subcellularLocation>
</comment>
<dbReference type="EC" id="2.4.99.28" evidence="14"/>
<reference evidence="17 18" key="1">
    <citation type="submission" date="2020-02" db="EMBL/GenBank/DDBJ databases">
        <title>Albibacoteraceae fam. nov., the first described family within the subdivision 4 Verrucomicrobia.</title>
        <authorList>
            <person name="Xi F."/>
        </authorList>
    </citation>
    <scope>NUCLEOTIDE SEQUENCE [LARGE SCALE GENOMIC DNA]</scope>
    <source>
        <strain evidence="17 18">CK1056</strain>
    </source>
</reference>
<comment type="similarity">
    <text evidence="11">Belongs to the SEDS family. FtsW subfamily.</text>
</comment>
<keyword evidence="18" id="KW-1185">Reference proteome</keyword>
<protein>
    <recommendedName>
        <fullName evidence="12">Probable peptidoglycan glycosyltransferase FtsW</fullName>
        <ecNumber evidence="14">2.4.99.28</ecNumber>
    </recommendedName>
    <alternativeName>
        <fullName evidence="13">Cell division protein FtsW</fullName>
    </alternativeName>
    <alternativeName>
        <fullName evidence="10">Cell wall polymerase</fullName>
    </alternativeName>
    <alternativeName>
        <fullName evidence="9">Peptidoglycan polymerase</fullName>
    </alternativeName>
</protein>
<evidence type="ECO:0000313" key="17">
    <source>
        <dbReference type="EMBL" id="NDV63293.1"/>
    </source>
</evidence>